<keyword evidence="3" id="KW-1185">Reference proteome</keyword>
<feature type="compositionally biased region" description="Polar residues" evidence="1">
    <location>
        <begin position="247"/>
        <end position="258"/>
    </location>
</feature>
<reference evidence="2 3" key="1">
    <citation type="submission" date="2020-08" db="EMBL/GenBank/DDBJ databases">
        <title>Aphidius gifuensis genome sequencing and assembly.</title>
        <authorList>
            <person name="Du Z."/>
        </authorList>
    </citation>
    <scope>NUCLEOTIDE SEQUENCE [LARGE SCALE GENOMIC DNA]</scope>
    <source>
        <strain evidence="2">YNYX2018</strain>
        <tissue evidence="2">Adults</tissue>
    </source>
</reference>
<organism evidence="2 3">
    <name type="scientific">Aphidius gifuensis</name>
    <name type="common">Parasitoid wasp</name>
    <dbReference type="NCBI Taxonomy" id="684658"/>
    <lineage>
        <taxon>Eukaryota</taxon>
        <taxon>Metazoa</taxon>
        <taxon>Ecdysozoa</taxon>
        <taxon>Arthropoda</taxon>
        <taxon>Hexapoda</taxon>
        <taxon>Insecta</taxon>
        <taxon>Pterygota</taxon>
        <taxon>Neoptera</taxon>
        <taxon>Endopterygota</taxon>
        <taxon>Hymenoptera</taxon>
        <taxon>Apocrita</taxon>
        <taxon>Ichneumonoidea</taxon>
        <taxon>Braconidae</taxon>
        <taxon>Aphidiinae</taxon>
        <taxon>Aphidius</taxon>
    </lineage>
</organism>
<name>A0A835CTP2_APHGI</name>
<sequence>MSKIITLDNREKYNKIFSDTVNICLETLSKDHCYHVSRLGCGELISPLVARLSIKLSGYLKEIINEIEMESCDQPVIKIDEDGSVEFNDVNDLRRQLNPLLNVTMKKGQAQQNIEASTNVHKDPNNYVDNNKAGGQSRSSTNKINSVEAIKNKDSVSIELIKKKTCPKAIPLKNICQSSNTINVDKADDNKVLKRVSVISSSNGVKHTPLHQQSSLKCTSGQSEMTQIINMCSSDDDDDEITKKRNNSMTKNHGQSGNKFKKFRPNDNDDSTVKIDDSIKNKLKKAAIYNSSLTYKKLLKAKKKLKINGNKTSKYLIQEKNNIDKINNWVYARCVEYKNKNLRITDDRLNQLSLKAADKFWPVDDRFRLPIWRKQFCEKYNITGKPSDRVISYFCK</sequence>
<evidence type="ECO:0000256" key="1">
    <source>
        <dbReference type="SAM" id="MobiDB-lite"/>
    </source>
</evidence>
<evidence type="ECO:0000313" key="3">
    <source>
        <dbReference type="Proteomes" id="UP000639338"/>
    </source>
</evidence>
<dbReference type="EMBL" id="JACMRX010000001">
    <property type="protein sequence ID" value="KAF7996194.1"/>
    <property type="molecule type" value="Genomic_DNA"/>
</dbReference>
<dbReference type="Proteomes" id="UP000639338">
    <property type="component" value="Unassembled WGS sequence"/>
</dbReference>
<dbReference type="AlphaFoldDB" id="A0A835CTP2"/>
<feature type="compositionally biased region" description="Polar residues" evidence="1">
    <location>
        <begin position="127"/>
        <end position="142"/>
    </location>
</feature>
<proteinExistence type="predicted"/>
<evidence type="ECO:0000313" key="2">
    <source>
        <dbReference type="EMBL" id="KAF7996194.1"/>
    </source>
</evidence>
<accession>A0A835CTP2</accession>
<feature type="region of interest" description="Disordered" evidence="1">
    <location>
        <begin position="120"/>
        <end position="142"/>
    </location>
</feature>
<comment type="caution">
    <text evidence="2">The sequence shown here is derived from an EMBL/GenBank/DDBJ whole genome shotgun (WGS) entry which is preliminary data.</text>
</comment>
<gene>
    <name evidence="2" type="ORF">HCN44_001826</name>
</gene>
<feature type="region of interest" description="Disordered" evidence="1">
    <location>
        <begin position="234"/>
        <end position="268"/>
    </location>
</feature>
<protein>
    <submittedName>
        <fullName evidence="2">Uncharacterized protein</fullName>
    </submittedName>
</protein>